<accession>A0ABD0SKQ5</accession>
<dbReference type="AlphaFoldDB" id="A0ABD0SKQ5"/>
<name>A0ABD0SKQ5_LOXSC</name>
<dbReference type="EMBL" id="JBEDNZ010000019">
    <property type="protein sequence ID" value="KAL0820425.1"/>
    <property type="molecule type" value="Genomic_DNA"/>
</dbReference>
<protein>
    <submittedName>
        <fullName evidence="2">Uncharacterized protein</fullName>
    </submittedName>
</protein>
<dbReference type="Proteomes" id="UP001549921">
    <property type="component" value="Unassembled WGS sequence"/>
</dbReference>
<gene>
    <name evidence="2" type="ORF">ABMA28_006301</name>
</gene>
<feature type="non-terminal residue" evidence="2">
    <location>
        <position position="70"/>
    </location>
</feature>
<evidence type="ECO:0000256" key="1">
    <source>
        <dbReference type="SAM" id="MobiDB-lite"/>
    </source>
</evidence>
<evidence type="ECO:0000313" key="2">
    <source>
        <dbReference type="EMBL" id="KAL0820425.1"/>
    </source>
</evidence>
<sequence>MAEWRRRSPEGRGAWRLGRRLRSPLHLHRAAGRALSPPPSPATTTPTTASRAIKTAARTLTQSLPARTLT</sequence>
<evidence type="ECO:0000313" key="3">
    <source>
        <dbReference type="Proteomes" id="UP001549921"/>
    </source>
</evidence>
<proteinExistence type="predicted"/>
<organism evidence="2 3">
    <name type="scientific">Loxostege sticticalis</name>
    <name type="common">Beet webworm moth</name>
    <dbReference type="NCBI Taxonomy" id="481309"/>
    <lineage>
        <taxon>Eukaryota</taxon>
        <taxon>Metazoa</taxon>
        <taxon>Ecdysozoa</taxon>
        <taxon>Arthropoda</taxon>
        <taxon>Hexapoda</taxon>
        <taxon>Insecta</taxon>
        <taxon>Pterygota</taxon>
        <taxon>Neoptera</taxon>
        <taxon>Endopterygota</taxon>
        <taxon>Lepidoptera</taxon>
        <taxon>Glossata</taxon>
        <taxon>Ditrysia</taxon>
        <taxon>Pyraloidea</taxon>
        <taxon>Crambidae</taxon>
        <taxon>Pyraustinae</taxon>
        <taxon>Loxostege</taxon>
    </lineage>
</organism>
<comment type="caution">
    <text evidence="2">The sequence shown here is derived from an EMBL/GenBank/DDBJ whole genome shotgun (WGS) entry which is preliminary data.</text>
</comment>
<feature type="region of interest" description="Disordered" evidence="1">
    <location>
        <begin position="26"/>
        <end position="49"/>
    </location>
</feature>
<reference evidence="2 3" key="1">
    <citation type="submission" date="2024-06" db="EMBL/GenBank/DDBJ databases">
        <title>A chromosome-level genome assembly of beet webworm, Loxostege sticticalis.</title>
        <authorList>
            <person name="Zhang Y."/>
        </authorList>
    </citation>
    <scope>NUCLEOTIDE SEQUENCE [LARGE SCALE GENOMIC DNA]</scope>
    <source>
        <strain evidence="2">AQ028</strain>
        <tissue evidence="2">Male pupae</tissue>
    </source>
</reference>